<dbReference type="EMBL" id="MU865960">
    <property type="protein sequence ID" value="KAK4445996.1"/>
    <property type="molecule type" value="Genomic_DNA"/>
</dbReference>
<keyword evidence="1" id="KW-0732">Signal</keyword>
<protein>
    <submittedName>
        <fullName evidence="2">Ferritin-like domain-containing protein</fullName>
    </submittedName>
</protein>
<organism evidence="2 3">
    <name type="scientific">Podospora aff. communis PSN243</name>
    <dbReference type="NCBI Taxonomy" id="3040156"/>
    <lineage>
        <taxon>Eukaryota</taxon>
        <taxon>Fungi</taxon>
        <taxon>Dikarya</taxon>
        <taxon>Ascomycota</taxon>
        <taxon>Pezizomycotina</taxon>
        <taxon>Sordariomycetes</taxon>
        <taxon>Sordariomycetidae</taxon>
        <taxon>Sordariales</taxon>
        <taxon>Podosporaceae</taxon>
        <taxon>Podospora</taxon>
    </lineage>
</organism>
<comment type="caution">
    <text evidence="2">The sequence shown here is derived from an EMBL/GenBank/DDBJ whole genome shotgun (WGS) entry which is preliminary data.</text>
</comment>
<evidence type="ECO:0000313" key="2">
    <source>
        <dbReference type="EMBL" id="KAK4445996.1"/>
    </source>
</evidence>
<evidence type="ECO:0000313" key="3">
    <source>
        <dbReference type="Proteomes" id="UP001321760"/>
    </source>
</evidence>
<feature type="chain" id="PRO_5043967557" evidence="1">
    <location>
        <begin position="17"/>
        <end position="384"/>
    </location>
</feature>
<gene>
    <name evidence="2" type="ORF">QBC34DRAFT_428530</name>
</gene>
<reference evidence="2" key="2">
    <citation type="submission" date="2023-05" db="EMBL/GenBank/DDBJ databases">
        <authorList>
            <consortium name="Lawrence Berkeley National Laboratory"/>
            <person name="Steindorff A."/>
            <person name="Hensen N."/>
            <person name="Bonometti L."/>
            <person name="Westerberg I."/>
            <person name="Brannstrom I.O."/>
            <person name="Guillou S."/>
            <person name="Cros-Aarteil S."/>
            <person name="Calhoun S."/>
            <person name="Haridas S."/>
            <person name="Kuo A."/>
            <person name="Mondo S."/>
            <person name="Pangilinan J."/>
            <person name="Riley R."/>
            <person name="Labutti K."/>
            <person name="Andreopoulos B."/>
            <person name="Lipzen A."/>
            <person name="Chen C."/>
            <person name="Yanf M."/>
            <person name="Daum C."/>
            <person name="Ng V."/>
            <person name="Clum A."/>
            <person name="Ohm R."/>
            <person name="Martin F."/>
            <person name="Silar P."/>
            <person name="Natvig D."/>
            <person name="Lalanne C."/>
            <person name="Gautier V."/>
            <person name="Ament-Velasquez S.L."/>
            <person name="Kruys A."/>
            <person name="Hutchinson M.I."/>
            <person name="Powell A.J."/>
            <person name="Barry K."/>
            <person name="Miller A.N."/>
            <person name="Grigoriev I.V."/>
            <person name="Debuchy R."/>
            <person name="Gladieux P."/>
            <person name="Thoren M.H."/>
            <person name="Johannesson H."/>
        </authorList>
    </citation>
    <scope>NUCLEOTIDE SEQUENCE</scope>
    <source>
        <strain evidence="2">PSN243</strain>
    </source>
</reference>
<dbReference type="Proteomes" id="UP001321760">
    <property type="component" value="Unassembled WGS sequence"/>
</dbReference>
<dbReference type="Pfam" id="PF13668">
    <property type="entry name" value="Ferritin_2"/>
    <property type="match status" value="1"/>
</dbReference>
<sequence>MFILLPLLPLLRTVSAAPVAAPDELEANYHGYPRESQYLADPTYGPIPGESDIYNYYWGTDRPFPGNITAPIFPTARGPPGVDDWTWQNLLSAEWIIFEFYQRAVELFTQDSFTAAGLPPTTYRRILEIRNNEAGHLRIFQNQISPTSIKPGACRYTFPFADPISFLALMTVLEISSMAFLTGLVQQPRLPAGRSAMIAIAEVETRHETWALIDIWKADPFGGPSDTVFPYANEILDTTNAFIVPGSCPPENPEFPHPRQKLPALSAGKNTPSLTPGSRISLDFTDPTNQPRFKPGRQYYAVFFHGVGNVSVPIDTAGWPGAARREIWVTIPERFETKGVVVAVVADRVGAPTKESIVAGPGVILEQPAVLATALLKGGKAEGV</sequence>
<keyword evidence="3" id="KW-1185">Reference proteome</keyword>
<proteinExistence type="predicted"/>
<dbReference type="AlphaFoldDB" id="A0AAV9GEH5"/>
<accession>A0AAV9GEH5</accession>
<reference evidence="2" key="1">
    <citation type="journal article" date="2023" name="Mol. Phylogenet. Evol.">
        <title>Genome-scale phylogeny and comparative genomics of the fungal order Sordariales.</title>
        <authorList>
            <person name="Hensen N."/>
            <person name="Bonometti L."/>
            <person name="Westerberg I."/>
            <person name="Brannstrom I.O."/>
            <person name="Guillou S."/>
            <person name="Cros-Aarteil S."/>
            <person name="Calhoun S."/>
            <person name="Haridas S."/>
            <person name="Kuo A."/>
            <person name="Mondo S."/>
            <person name="Pangilinan J."/>
            <person name="Riley R."/>
            <person name="LaButti K."/>
            <person name="Andreopoulos B."/>
            <person name="Lipzen A."/>
            <person name="Chen C."/>
            <person name="Yan M."/>
            <person name="Daum C."/>
            <person name="Ng V."/>
            <person name="Clum A."/>
            <person name="Steindorff A."/>
            <person name="Ohm R.A."/>
            <person name="Martin F."/>
            <person name="Silar P."/>
            <person name="Natvig D.O."/>
            <person name="Lalanne C."/>
            <person name="Gautier V."/>
            <person name="Ament-Velasquez S.L."/>
            <person name="Kruys A."/>
            <person name="Hutchinson M.I."/>
            <person name="Powell A.J."/>
            <person name="Barry K."/>
            <person name="Miller A.N."/>
            <person name="Grigoriev I.V."/>
            <person name="Debuchy R."/>
            <person name="Gladieux P."/>
            <person name="Hiltunen Thoren M."/>
            <person name="Johannesson H."/>
        </authorList>
    </citation>
    <scope>NUCLEOTIDE SEQUENCE</scope>
    <source>
        <strain evidence="2">PSN243</strain>
    </source>
</reference>
<name>A0AAV9GEH5_9PEZI</name>
<feature type="signal peptide" evidence="1">
    <location>
        <begin position="1"/>
        <end position="16"/>
    </location>
</feature>
<evidence type="ECO:0000256" key="1">
    <source>
        <dbReference type="SAM" id="SignalP"/>
    </source>
</evidence>